<name>A0ABV3CIZ3_9ACTN</name>
<dbReference type="EMBL" id="JBEZAE010000029">
    <property type="protein sequence ID" value="MEU7074743.1"/>
    <property type="molecule type" value="Genomic_DNA"/>
</dbReference>
<accession>A0ABV3CIZ3</accession>
<evidence type="ECO:0000313" key="3">
    <source>
        <dbReference type="Proteomes" id="UP001551329"/>
    </source>
</evidence>
<feature type="domain" description="DUF5047" evidence="1">
    <location>
        <begin position="42"/>
        <end position="156"/>
    </location>
</feature>
<dbReference type="Pfam" id="PF16466">
    <property type="entry name" value="DUF5047"/>
    <property type="match status" value="1"/>
</dbReference>
<protein>
    <submittedName>
        <fullName evidence="2">DUF5047 domain-containing protein</fullName>
    </submittedName>
</protein>
<keyword evidence="3" id="KW-1185">Reference proteome</keyword>
<reference evidence="2 3" key="1">
    <citation type="submission" date="2024-06" db="EMBL/GenBank/DDBJ databases">
        <title>The Natural Products Discovery Center: Release of the First 8490 Sequenced Strains for Exploring Actinobacteria Biosynthetic Diversity.</title>
        <authorList>
            <person name="Kalkreuter E."/>
            <person name="Kautsar S.A."/>
            <person name="Yang D."/>
            <person name="Bader C.D."/>
            <person name="Teijaro C.N."/>
            <person name="Fluegel L."/>
            <person name="Davis C.M."/>
            <person name="Simpson J.R."/>
            <person name="Lauterbach L."/>
            <person name="Steele A.D."/>
            <person name="Gui C."/>
            <person name="Meng S."/>
            <person name="Li G."/>
            <person name="Viehrig K."/>
            <person name="Ye F."/>
            <person name="Su P."/>
            <person name="Kiefer A.F."/>
            <person name="Nichols A."/>
            <person name="Cepeda A.J."/>
            <person name="Yan W."/>
            <person name="Fan B."/>
            <person name="Jiang Y."/>
            <person name="Adhikari A."/>
            <person name="Zheng C.-J."/>
            <person name="Schuster L."/>
            <person name="Cowan T.M."/>
            <person name="Smanski M.J."/>
            <person name="Chevrette M.G."/>
            <person name="De Carvalho L.P.S."/>
            <person name="Shen B."/>
        </authorList>
    </citation>
    <scope>NUCLEOTIDE SEQUENCE [LARGE SCALE GENOMIC DNA]</scope>
    <source>
        <strain evidence="2 3">NPDC045974</strain>
    </source>
</reference>
<evidence type="ECO:0000259" key="1">
    <source>
        <dbReference type="Pfam" id="PF16466"/>
    </source>
</evidence>
<sequence length="360" mass="39040">MLPATATYRQALRGPHKRFFSVDVTDIDGAPRALNVRPLNGRVDARLTTRVTREASLTLEDTWYPDTADDPMSPEFAVVHILAGIEYGNGLTETFPIFTGRVDTANRMPDGTVEFTCYDLAADVVAYPFEQPRMTSEASTLAELRALILEALPQATFGVDTVLDTDTPQLTWDEDRGSALDDLSQAVGGRWYTLGDGSFVVREFSYATGPIVADYADGPQGVVTSATVSRSRAGAFNAVVVVSERTDGTDPVRVPARVNNPANPLFFGGKYGKVSQIIKIQTPLSTTQAQVLAQTQLNASAALREQWDASMVPDMTLEPGDTVRLSYRGLTGVQIVDQITYPLNNSELMQVNGRAGVDPQ</sequence>
<gene>
    <name evidence="2" type="ORF">AB0A88_32085</name>
</gene>
<dbReference type="InterPro" id="IPR032490">
    <property type="entry name" value="DUF5047"/>
</dbReference>
<comment type="caution">
    <text evidence="2">The sequence shown here is derived from an EMBL/GenBank/DDBJ whole genome shotgun (WGS) entry which is preliminary data.</text>
</comment>
<organism evidence="2 3">
    <name type="scientific">Streptomyces narbonensis</name>
    <dbReference type="NCBI Taxonomy" id="67333"/>
    <lineage>
        <taxon>Bacteria</taxon>
        <taxon>Bacillati</taxon>
        <taxon>Actinomycetota</taxon>
        <taxon>Actinomycetes</taxon>
        <taxon>Kitasatosporales</taxon>
        <taxon>Streptomycetaceae</taxon>
        <taxon>Streptomyces</taxon>
    </lineage>
</organism>
<proteinExistence type="predicted"/>
<dbReference type="RefSeq" id="WP_358477221.1">
    <property type="nucleotide sequence ID" value="NZ_JBEZAE010000029.1"/>
</dbReference>
<evidence type="ECO:0000313" key="2">
    <source>
        <dbReference type="EMBL" id="MEU7074743.1"/>
    </source>
</evidence>
<dbReference type="Proteomes" id="UP001551329">
    <property type="component" value="Unassembled WGS sequence"/>
</dbReference>